<gene>
    <name evidence="3" type="ORF">AAT19DRAFT_12072</name>
</gene>
<feature type="region of interest" description="Disordered" evidence="1">
    <location>
        <begin position="127"/>
        <end position="171"/>
    </location>
</feature>
<feature type="compositionally biased region" description="Basic and acidic residues" evidence="1">
    <location>
        <begin position="93"/>
        <end position="108"/>
    </location>
</feature>
<evidence type="ECO:0000256" key="2">
    <source>
        <dbReference type="SAM" id="Phobius"/>
    </source>
</evidence>
<feature type="compositionally biased region" description="Basic and acidic residues" evidence="1">
    <location>
        <begin position="138"/>
        <end position="148"/>
    </location>
</feature>
<evidence type="ECO:0000313" key="4">
    <source>
        <dbReference type="Proteomes" id="UP000239560"/>
    </source>
</evidence>
<name>A0A2T0AF92_RHOTO</name>
<keyword evidence="2" id="KW-0472">Membrane</keyword>
<evidence type="ECO:0000256" key="1">
    <source>
        <dbReference type="SAM" id="MobiDB-lite"/>
    </source>
</evidence>
<proteinExistence type="predicted"/>
<sequence>MASLLHDAILATLFLSVFLLPAYFFLPTFLRPLIESSRALAKSLAFVLLAALLFLLVLVAALVGEKAYRRWVLGVRPPSEAERVGVVGPDASPEERRRAKRFSRESKMDAVAEKVIDKLEASSVGKLLRRKGKGRSSRSGDVELKDLRGSAAATTARRRTPPPPPPLPPRA</sequence>
<organism evidence="3 4">
    <name type="scientific">Rhodotorula toruloides</name>
    <name type="common">Yeast</name>
    <name type="synonym">Rhodosporidium toruloides</name>
    <dbReference type="NCBI Taxonomy" id="5286"/>
    <lineage>
        <taxon>Eukaryota</taxon>
        <taxon>Fungi</taxon>
        <taxon>Dikarya</taxon>
        <taxon>Basidiomycota</taxon>
        <taxon>Pucciniomycotina</taxon>
        <taxon>Microbotryomycetes</taxon>
        <taxon>Sporidiobolales</taxon>
        <taxon>Sporidiobolaceae</taxon>
        <taxon>Rhodotorula</taxon>
    </lineage>
</organism>
<feature type="compositionally biased region" description="Basic residues" evidence="1">
    <location>
        <begin position="127"/>
        <end position="136"/>
    </location>
</feature>
<feature type="transmembrane region" description="Helical" evidence="2">
    <location>
        <begin position="7"/>
        <end position="24"/>
    </location>
</feature>
<feature type="transmembrane region" description="Helical" evidence="2">
    <location>
        <begin position="44"/>
        <end position="63"/>
    </location>
</feature>
<accession>A0A2T0AF92</accession>
<dbReference type="OrthoDB" id="2528788at2759"/>
<reference evidence="3 4" key="1">
    <citation type="journal article" date="2018" name="Elife">
        <title>Functional genomics of lipid metabolism in the oleaginous yeast Rhodosporidium toruloides.</title>
        <authorList>
            <person name="Coradetti S.T."/>
            <person name="Pinel D."/>
            <person name="Geiselman G."/>
            <person name="Ito M."/>
            <person name="Mondo S."/>
            <person name="Reilly M.C."/>
            <person name="Cheng Y.F."/>
            <person name="Bauer S."/>
            <person name="Grigoriev I."/>
            <person name="Gladden J.M."/>
            <person name="Simmons B.A."/>
            <person name="Brem R."/>
            <person name="Arkin A.P."/>
            <person name="Skerker J.M."/>
        </authorList>
    </citation>
    <scope>NUCLEOTIDE SEQUENCE [LARGE SCALE GENOMIC DNA]</scope>
    <source>
        <strain evidence="3 4">NBRC 0880</strain>
    </source>
</reference>
<dbReference type="Proteomes" id="UP000239560">
    <property type="component" value="Unassembled WGS sequence"/>
</dbReference>
<protein>
    <submittedName>
        <fullName evidence="3">Uncharacterized protein</fullName>
    </submittedName>
</protein>
<feature type="region of interest" description="Disordered" evidence="1">
    <location>
        <begin position="81"/>
        <end position="108"/>
    </location>
</feature>
<keyword evidence="2" id="KW-0812">Transmembrane</keyword>
<evidence type="ECO:0000313" key="3">
    <source>
        <dbReference type="EMBL" id="PRQ76654.1"/>
    </source>
</evidence>
<feature type="compositionally biased region" description="Pro residues" evidence="1">
    <location>
        <begin position="161"/>
        <end position="171"/>
    </location>
</feature>
<dbReference type="EMBL" id="LCTV02000002">
    <property type="protein sequence ID" value="PRQ76654.1"/>
    <property type="molecule type" value="Genomic_DNA"/>
</dbReference>
<dbReference type="AlphaFoldDB" id="A0A2T0AF92"/>
<keyword evidence="2" id="KW-1133">Transmembrane helix</keyword>
<comment type="caution">
    <text evidence="3">The sequence shown here is derived from an EMBL/GenBank/DDBJ whole genome shotgun (WGS) entry which is preliminary data.</text>
</comment>